<feature type="compositionally biased region" description="Acidic residues" evidence="2">
    <location>
        <begin position="195"/>
        <end position="204"/>
    </location>
</feature>
<feature type="compositionally biased region" description="Basic and acidic residues" evidence="2">
    <location>
        <begin position="348"/>
        <end position="365"/>
    </location>
</feature>
<name>A0A086KW05_TOXGO</name>
<dbReference type="EMBL" id="AHZU02000092">
    <property type="protein sequence ID" value="KFG48573.1"/>
    <property type="molecule type" value="Genomic_DNA"/>
</dbReference>
<feature type="compositionally biased region" description="Low complexity" evidence="2">
    <location>
        <begin position="377"/>
        <end position="391"/>
    </location>
</feature>
<feature type="region of interest" description="Disordered" evidence="2">
    <location>
        <begin position="302"/>
        <end position="528"/>
    </location>
</feature>
<reference evidence="4 5" key="1">
    <citation type="submission" date="2014-02" db="EMBL/GenBank/DDBJ databases">
        <authorList>
            <person name="Sibley D."/>
            <person name="Venepally P."/>
            <person name="Karamycheva S."/>
            <person name="Hadjithomas M."/>
            <person name="Khan A."/>
            <person name="Brunk B."/>
            <person name="Roos D."/>
            <person name="Caler E."/>
            <person name="Lorenzi H."/>
        </authorList>
    </citation>
    <scope>NUCLEOTIDE SEQUENCE [LARGE SCALE GENOMIC DNA]</scope>
    <source>
        <strain evidence="4 5">GAB2-2007-GAL-DOM2</strain>
    </source>
</reference>
<feature type="compositionally biased region" description="Polar residues" evidence="2">
    <location>
        <begin position="741"/>
        <end position="759"/>
    </location>
</feature>
<feature type="compositionally biased region" description="Polar residues" evidence="2">
    <location>
        <begin position="811"/>
        <end position="823"/>
    </location>
</feature>
<evidence type="ECO:0000256" key="1">
    <source>
        <dbReference type="SAM" id="Coils"/>
    </source>
</evidence>
<feature type="region of interest" description="Disordered" evidence="2">
    <location>
        <begin position="65"/>
        <end position="96"/>
    </location>
</feature>
<protein>
    <recommendedName>
        <fullName evidence="3">FAM13A-like domain-containing protein</fullName>
    </recommendedName>
</protein>
<dbReference type="OrthoDB" id="2161449at2759"/>
<dbReference type="Proteomes" id="UP000028837">
    <property type="component" value="Unassembled WGS sequence"/>
</dbReference>
<feature type="region of interest" description="Disordered" evidence="2">
    <location>
        <begin position="964"/>
        <end position="1076"/>
    </location>
</feature>
<feature type="compositionally biased region" description="Low complexity" evidence="2">
    <location>
        <begin position="305"/>
        <end position="315"/>
    </location>
</feature>
<feature type="compositionally biased region" description="Low complexity" evidence="2">
    <location>
        <begin position="170"/>
        <end position="180"/>
    </location>
</feature>
<dbReference type="InterPro" id="IPR059029">
    <property type="entry name" value="FAM13A_dom"/>
</dbReference>
<evidence type="ECO:0000259" key="3">
    <source>
        <dbReference type="Pfam" id="PF26116"/>
    </source>
</evidence>
<dbReference type="AlphaFoldDB" id="A0A086KW05"/>
<keyword evidence="1" id="KW-0175">Coiled coil</keyword>
<accession>A0A086KW05</accession>
<gene>
    <name evidence="4" type="ORF">TGDOM2_231790</name>
</gene>
<feature type="compositionally biased region" description="Basic and acidic residues" evidence="2">
    <location>
        <begin position="979"/>
        <end position="1006"/>
    </location>
</feature>
<dbReference type="Pfam" id="PF26116">
    <property type="entry name" value="FAM13A"/>
    <property type="match status" value="1"/>
</dbReference>
<feature type="domain" description="FAM13A-like" evidence="3">
    <location>
        <begin position="1131"/>
        <end position="1195"/>
    </location>
</feature>
<feature type="compositionally biased region" description="Low complexity" evidence="2">
    <location>
        <begin position="271"/>
        <end position="286"/>
    </location>
</feature>
<comment type="caution">
    <text evidence="4">The sequence shown here is derived from an EMBL/GenBank/DDBJ whole genome shotgun (WGS) entry which is preliminary data.</text>
</comment>
<feature type="compositionally biased region" description="Basic and acidic residues" evidence="2">
    <location>
        <begin position="316"/>
        <end position="333"/>
    </location>
</feature>
<feature type="compositionally biased region" description="Polar residues" evidence="2">
    <location>
        <begin position="1010"/>
        <end position="1022"/>
    </location>
</feature>
<proteinExistence type="predicted"/>
<dbReference type="VEuPathDB" id="ToxoDB:TGDOM2_231790"/>
<feature type="compositionally biased region" description="Low complexity" evidence="2">
    <location>
        <begin position="65"/>
        <end position="77"/>
    </location>
</feature>
<feature type="compositionally biased region" description="Low complexity" evidence="2">
    <location>
        <begin position="796"/>
        <end position="810"/>
    </location>
</feature>
<feature type="coiled-coil region" evidence="1">
    <location>
        <begin position="1130"/>
        <end position="1195"/>
    </location>
</feature>
<feature type="compositionally biased region" description="Low complexity" evidence="2">
    <location>
        <begin position="846"/>
        <end position="859"/>
    </location>
</feature>
<evidence type="ECO:0000256" key="2">
    <source>
        <dbReference type="SAM" id="MobiDB-lite"/>
    </source>
</evidence>
<feature type="compositionally biased region" description="Polar residues" evidence="2">
    <location>
        <begin position="462"/>
        <end position="475"/>
    </location>
</feature>
<feature type="compositionally biased region" description="Basic and acidic residues" evidence="2">
    <location>
        <begin position="437"/>
        <end position="451"/>
    </location>
</feature>
<feature type="region of interest" description="Disordered" evidence="2">
    <location>
        <begin position="161"/>
        <end position="287"/>
    </location>
</feature>
<organism evidence="4 5">
    <name type="scientific">Toxoplasma gondii GAB2-2007-GAL-DOM2</name>
    <dbReference type="NCBI Taxonomy" id="1130820"/>
    <lineage>
        <taxon>Eukaryota</taxon>
        <taxon>Sar</taxon>
        <taxon>Alveolata</taxon>
        <taxon>Apicomplexa</taxon>
        <taxon>Conoidasida</taxon>
        <taxon>Coccidia</taxon>
        <taxon>Eucoccidiorida</taxon>
        <taxon>Eimeriorina</taxon>
        <taxon>Sarcocystidae</taxon>
        <taxon>Toxoplasma</taxon>
    </lineage>
</organism>
<feature type="compositionally biased region" description="Polar residues" evidence="2">
    <location>
        <begin position="402"/>
        <end position="412"/>
    </location>
</feature>
<evidence type="ECO:0000313" key="5">
    <source>
        <dbReference type="Proteomes" id="UP000028837"/>
    </source>
</evidence>
<feature type="region of interest" description="Disordered" evidence="2">
    <location>
        <begin position="725"/>
        <end position="868"/>
    </location>
</feature>
<sequence>MQISLACEQPSGAEDEETCFHRFSGATGTGAVAAVAALAAQQHQQNLLLLASDLQTAIRRWCPVSGSSSRDASTPSSALHAAGGTSPPGGARMRGLFARPNAKKDGKHGYLLRGCRIKKIPQRTVALPRHLYREEAAIEEDDELPVLSYLEGETLFAAEEEPSLHHVRTASASSARSRSAGTKGWGEWPLRPENEETLSNDEEAQSCCAENGAGTKAETDSDAYWETPESFLNSEARSRTRRCSASLADPADTQTSGADETERRDASQPQERMSSAESRSCEEASSPLISLRKHIHIFQTKFRRSASSSPRSVVSVERDVEVNGVDRHDRHEAAPSGDAPANSPVEQASRRSEDVSVSRDKRGDEEANGANEKASADRSATTDALTASSASCQEEHRRLNSDDTPVPSTTHSDLFGVDANGQERDAGQRQTPSGQVETKKDEKHLKPETRFAKSPVSAERVSPSSTVGLEGASQTAEEKERDSEPERKDESEDRGGRDEPDVLPQASDRLPSLSKHDKLQDLNPCSDAAESSSVHTTLKSVCALSPSNSSSMMEHTLVRDPVEAAVAAAAAAMSAAAEVVRQHASLDEVKAGEGSPSSFRDQADLHGFVHSWLTACFERLRDSAGQSRVQPHQSKIRGGESDMHVLVAFGKRRLKEELRAYDVAFEKRYGRQPERLEKEPLRPLYSHYQYLRRVLLRLEYQQREQTTARSVATTFALEENISAVTSEPVQPASGGRRDSKWQATASSRESVKSLSSQNSDELKSGDTVIAGDSHRKLASSPASRRSSIGLGRDTVSRTQTQSSSASQTSSEPSKLQTAMSSRSGGLHIVPEGKKAATDCSGRAPRVTQRVSQRTVVAVSPKRHGSGMIDAEVEGPTVQGKAAGNFRQARQHLTNSRVSVVSREKAAEPVLSEGDSRSAHAVSNVKEANGRGLRGEEAELRLDKQKLAAKWADSEHHVGRLVDTGGNVSHEAATTSVGRSGKEDVVGSRAVERRRQSGGEKFEESCRDAVGTTSVATGISSSSDRLRQKGRPPGLAGNASGATPHGAEREVPSTSSMEKMAGNRRTNCVDRSPTRRVGEAGRSFSQIVRSENQDAVVGQIALGSGHSSAMVSNERRKSLRKESGEVAVGSVDEVEQRLLRLQHEKRQLRTKLLTYQANFISETGRHVRLYKDIAPIEREYRRYKDVKQEISRLLERQTSRLSTPSHTTLCQRGPDDDTIPSEVFDQTRHEFCV</sequence>
<feature type="compositionally biased region" description="Basic and acidic residues" evidence="2">
    <location>
        <begin position="476"/>
        <end position="500"/>
    </location>
</feature>
<evidence type="ECO:0000313" key="4">
    <source>
        <dbReference type="EMBL" id="KFG48573.1"/>
    </source>
</evidence>